<dbReference type="SUPFAM" id="SSF55347">
    <property type="entry name" value="Glyceraldehyde-3-phosphate dehydrogenase-like, C-terminal domain"/>
    <property type="match status" value="1"/>
</dbReference>
<feature type="domain" description="Gfo/Idh/MocA-like oxidoreductase N-terminal" evidence="3">
    <location>
        <begin position="34"/>
        <end position="151"/>
    </location>
</feature>
<evidence type="ECO:0000313" key="6">
    <source>
        <dbReference type="Proteomes" id="UP000317369"/>
    </source>
</evidence>
<dbReference type="KEGG" id="pcor:KS4_19480"/>
<accession>A0A517YUJ3</accession>
<evidence type="ECO:0000256" key="1">
    <source>
        <dbReference type="ARBA" id="ARBA00010928"/>
    </source>
</evidence>
<dbReference type="Pfam" id="PF22725">
    <property type="entry name" value="GFO_IDH_MocA_C3"/>
    <property type="match status" value="1"/>
</dbReference>
<dbReference type="RefSeq" id="WP_145077297.1">
    <property type="nucleotide sequence ID" value="NZ_CP036425.1"/>
</dbReference>
<proteinExistence type="inferred from homology"/>
<sequence>MASTDDYTIAAKEAGLIDAPELAYRPSVVEKKMKLGLIGCGGITEQHMKGYEQGGYEVVAFADLKHENAVVRRDTYNPQGEVYATHHELLADEEVEIVDIATHPAERETLIMDAIKAGKHVLSQKPFVLDLGVGEKLAALAEEKRVKLAVNQNGRWAPHVSYMRKAIEAGLIGDVTSISMNVAWDHNWVVGTAFNEMPHLVLYDFAIHWFDMVNCYMGDREAKRVYGRVCECYGQEAKPPLGATAIVEYEGAQVTMLFDGNAKFGARDTTLIIGTKGALRSEGPGLGEQIVTLITEDGEARPELEGTWFPDGFNGAVSELMLAVEEEREPTHGARDNLKSLAMAFAAIESSEKGEAVKVGDARKIRPEWLKY</sequence>
<evidence type="ECO:0000313" key="5">
    <source>
        <dbReference type="EMBL" id="QDU33888.1"/>
    </source>
</evidence>
<dbReference type="AlphaFoldDB" id="A0A517YUJ3"/>
<dbReference type="InterPro" id="IPR051317">
    <property type="entry name" value="Gfo/Idh/MocA_oxidoreduct"/>
</dbReference>
<dbReference type="GO" id="GO:0033712">
    <property type="term" value="F:1,5-anhydro-D-fructose reductase (1,5-anhydro-D-mannitol-forming) activity"/>
    <property type="evidence" value="ECO:0007669"/>
    <property type="project" value="UniProtKB-EC"/>
</dbReference>
<dbReference type="GO" id="GO:0000166">
    <property type="term" value="F:nucleotide binding"/>
    <property type="evidence" value="ECO:0007669"/>
    <property type="project" value="InterPro"/>
</dbReference>
<gene>
    <name evidence="5" type="primary">afr_2</name>
    <name evidence="5" type="ORF">KS4_19480</name>
</gene>
<dbReference type="Gene3D" id="3.30.360.10">
    <property type="entry name" value="Dihydrodipicolinate Reductase, domain 2"/>
    <property type="match status" value="1"/>
</dbReference>
<name>A0A517YUJ3_9BACT</name>
<dbReference type="InterPro" id="IPR055170">
    <property type="entry name" value="GFO_IDH_MocA-like_dom"/>
</dbReference>
<dbReference type="PANTHER" id="PTHR43708:SF5">
    <property type="entry name" value="CONSERVED EXPRESSED OXIDOREDUCTASE (EUROFUNG)-RELATED"/>
    <property type="match status" value="1"/>
</dbReference>
<dbReference type="SUPFAM" id="SSF51735">
    <property type="entry name" value="NAD(P)-binding Rossmann-fold domains"/>
    <property type="match status" value="1"/>
</dbReference>
<dbReference type="Gene3D" id="3.40.50.720">
    <property type="entry name" value="NAD(P)-binding Rossmann-like Domain"/>
    <property type="match status" value="1"/>
</dbReference>
<keyword evidence="2 5" id="KW-0560">Oxidoreductase</keyword>
<dbReference type="InterPro" id="IPR036291">
    <property type="entry name" value="NAD(P)-bd_dom_sf"/>
</dbReference>
<evidence type="ECO:0000259" key="4">
    <source>
        <dbReference type="Pfam" id="PF22725"/>
    </source>
</evidence>
<dbReference type="EMBL" id="CP036425">
    <property type="protein sequence ID" value="QDU33888.1"/>
    <property type="molecule type" value="Genomic_DNA"/>
</dbReference>
<protein>
    <submittedName>
        <fullName evidence="5">1,5-anhydro-D-fructose reductase</fullName>
        <ecNumber evidence="5">1.1.1.292</ecNumber>
    </submittedName>
</protein>
<dbReference type="EC" id="1.1.1.292" evidence="5"/>
<evidence type="ECO:0000259" key="3">
    <source>
        <dbReference type="Pfam" id="PF01408"/>
    </source>
</evidence>
<dbReference type="OrthoDB" id="6183734at2"/>
<feature type="domain" description="GFO/IDH/MocA-like oxidoreductase" evidence="4">
    <location>
        <begin position="162"/>
        <end position="280"/>
    </location>
</feature>
<reference evidence="5 6" key="1">
    <citation type="submission" date="2019-02" db="EMBL/GenBank/DDBJ databases">
        <title>Deep-cultivation of Planctomycetes and their phenomic and genomic characterization uncovers novel biology.</title>
        <authorList>
            <person name="Wiegand S."/>
            <person name="Jogler M."/>
            <person name="Boedeker C."/>
            <person name="Pinto D."/>
            <person name="Vollmers J."/>
            <person name="Rivas-Marin E."/>
            <person name="Kohn T."/>
            <person name="Peeters S.H."/>
            <person name="Heuer A."/>
            <person name="Rast P."/>
            <person name="Oberbeckmann S."/>
            <person name="Bunk B."/>
            <person name="Jeske O."/>
            <person name="Meyerdierks A."/>
            <person name="Storesund J.E."/>
            <person name="Kallscheuer N."/>
            <person name="Luecker S."/>
            <person name="Lage O.M."/>
            <person name="Pohl T."/>
            <person name="Merkel B.J."/>
            <person name="Hornburger P."/>
            <person name="Mueller R.-W."/>
            <person name="Bruemmer F."/>
            <person name="Labrenz M."/>
            <person name="Spormann A.M."/>
            <person name="Op den Camp H."/>
            <person name="Overmann J."/>
            <person name="Amann R."/>
            <person name="Jetten M.S.M."/>
            <person name="Mascher T."/>
            <person name="Medema M.H."/>
            <person name="Devos D.P."/>
            <person name="Kaster A.-K."/>
            <person name="Ovreas L."/>
            <person name="Rohde M."/>
            <person name="Galperin M.Y."/>
            <person name="Jogler C."/>
        </authorList>
    </citation>
    <scope>NUCLEOTIDE SEQUENCE [LARGE SCALE GENOMIC DNA]</scope>
    <source>
        <strain evidence="5 6">KS4</strain>
    </source>
</reference>
<dbReference type="InterPro" id="IPR000683">
    <property type="entry name" value="Gfo/Idh/MocA-like_OxRdtase_N"/>
</dbReference>
<evidence type="ECO:0000256" key="2">
    <source>
        <dbReference type="ARBA" id="ARBA00023002"/>
    </source>
</evidence>
<dbReference type="PANTHER" id="PTHR43708">
    <property type="entry name" value="CONSERVED EXPRESSED OXIDOREDUCTASE (EUROFUNG)"/>
    <property type="match status" value="1"/>
</dbReference>
<dbReference type="Proteomes" id="UP000317369">
    <property type="component" value="Chromosome"/>
</dbReference>
<comment type="similarity">
    <text evidence="1">Belongs to the Gfo/Idh/MocA family.</text>
</comment>
<dbReference type="Pfam" id="PF01408">
    <property type="entry name" value="GFO_IDH_MocA"/>
    <property type="match status" value="1"/>
</dbReference>
<organism evidence="5 6">
    <name type="scientific">Poriferisphaera corsica</name>
    <dbReference type="NCBI Taxonomy" id="2528020"/>
    <lineage>
        <taxon>Bacteria</taxon>
        <taxon>Pseudomonadati</taxon>
        <taxon>Planctomycetota</taxon>
        <taxon>Phycisphaerae</taxon>
        <taxon>Phycisphaerales</taxon>
        <taxon>Phycisphaeraceae</taxon>
        <taxon>Poriferisphaera</taxon>
    </lineage>
</organism>
<keyword evidence="6" id="KW-1185">Reference proteome</keyword>